<evidence type="ECO:0000256" key="5">
    <source>
        <dbReference type="ARBA" id="ARBA00023180"/>
    </source>
</evidence>
<gene>
    <name evidence="8" type="ORF">ACFSR3_01735</name>
</gene>
<dbReference type="PANTHER" id="PTHR31018">
    <property type="entry name" value="SPORULATION-SPECIFIC PROTEIN-RELATED"/>
    <property type="match status" value="1"/>
</dbReference>
<evidence type="ECO:0000256" key="2">
    <source>
        <dbReference type="ARBA" id="ARBA00022512"/>
    </source>
</evidence>
<dbReference type="InterPro" id="IPR036941">
    <property type="entry name" value="Rcpt_L-dom_sf"/>
</dbReference>
<feature type="signal peptide" evidence="6">
    <location>
        <begin position="1"/>
        <end position="22"/>
    </location>
</feature>
<dbReference type="SUPFAM" id="SSF52058">
    <property type="entry name" value="L domain-like"/>
    <property type="match status" value="2"/>
</dbReference>
<dbReference type="Gene3D" id="3.80.20.20">
    <property type="entry name" value="Receptor L-domain"/>
    <property type="match status" value="2"/>
</dbReference>
<name>A0ABW5NRR7_9FLAO</name>
<dbReference type="Proteomes" id="UP001597480">
    <property type="component" value="Unassembled WGS sequence"/>
</dbReference>
<proteinExistence type="predicted"/>
<dbReference type="EMBL" id="JBHUMD010000003">
    <property type="protein sequence ID" value="MFD2600764.1"/>
    <property type="molecule type" value="Genomic_DNA"/>
</dbReference>
<evidence type="ECO:0000256" key="4">
    <source>
        <dbReference type="ARBA" id="ARBA00022729"/>
    </source>
</evidence>
<feature type="domain" description="Receptor L-domain" evidence="7">
    <location>
        <begin position="105"/>
        <end position="194"/>
    </location>
</feature>
<comment type="subcellular location">
    <subcellularLocation>
        <location evidence="1">Secreted</location>
        <location evidence="1">Cell wall</location>
    </subcellularLocation>
</comment>
<keyword evidence="5" id="KW-0325">Glycoprotein</keyword>
<sequence length="404" mass="43604">MKKLFFAFLAMTLFACSSDDSAPVNPDNQNPENPIPTPCSKVYNGNVALSTQAEVDAFAAKGYCTIKGNIMIGPRVEAVGEGEDMEIIVVDSDITSIAGFSSFIKIEGSLTISENLLLTSINGLNNLESISGSLSIQHNSALAELTPLSSLKYVGINNSFGDLVIRNNDALTNLQGLQSIEEVDDFFIENNDHLQNLNGLNGLKNVNVMFGLANNPELSSFQGLDNLQYVKSFVISSCGFYNFDGMGNIEAISSLTLSYLPNLVSIEGLQPITEMDSFKITSCDALQSCNGVQNIKTLGNLIISGNDSLATLSHFSGLTTLSTSPFYSENKFEISSNDALQSLEGFQNITMFKAELYVYGNDELKDFCSLTSLLNEGIFIQPAYIADNLYNPTVAEIVAGNCSQ</sequence>
<keyword evidence="3" id="KW-0964">Secreted</keyword>
<evidence type="ECO:0000313" key="9">
    <source>
        <dbReference type="Proteomes" id="UP001597480"/>
    </source>
</evidence>
<dbReference type="InterPro" id="IPR051648">
    <property type="entry name" value="CWI-Assembly_Regulator"/>
</dbReference>
<keyword evidence="2" id="KW-0134">Cell wall</keyword>
<keyword evidence="9" id="KW-1185">Reference proteome</keyword>
<keyword evidence="4 6" id="KW-0732">Signal</keyword>
<dbReference type="PROSITE" id="PS51257">
    <property type="entry name" value="PROKAR_LIPOPROTEIN"/>
    <property type="match status" value="1"/>
</dbReference>
<organism evidence="8 9">
    <name type="scientific">Flavobacterium suzhouense</name>
    <dbReference type="NCBI Taxonomy" id="1529638"/>
    <lineage>
        <taxon>Bacteria</taxon>
        <taxon>Pseudomonadati</taxon>
        <taxon>Bacteroidota</taxon>
        <taxon>Flavobacteriia</taxon>
        <taxon>Flavobacteriales</taxon>
        <taxon>Flavobacteriaceae</taxon>
        <taxon>Flavobacterium</taxon>
    </lineage>
</organism>
<accession>A0ABW5NRR7</accession>
<evidence type="ECO:0000256" key="6">
    <source>
        <dbReference type="SAM" id="SignalP"/>
    </source>
</evidence>
<dbReference type="Pfam" id="PF01030">
    <property type="entry name" value="Recep_L_domain"/>
    <property type="match status" value="1"/>
</dbReference>
<evidence type="ECO:0000256" key="1">
    <source>
        <dbReference type="ARBA" id="ARBA00004191"/>
    </source>
</evidence>
<protein>
    <recommendedName>
        <fullName evidence="7">Receptor L-domain domain-containing protein</fullName>
    </recommendedName>
</protein>
<evidence type="ECO:0000256" key="3">
    <source>
        <dbReference type="ARBA" id="ARBA00022525"/>
    </source>
</evidence>
<evidence type="ECO:0000313" key="8">
    <source>
        <dbReference type="EMBL" id="MFD2600764.1"/>
    </source>
</evidence>
<feature type="chain" id="PRO_5045615929" description="Receptor L-domain domain-containing protein" evidence="6">
    <location>
        <begin position="23"/>
        <end position="404"/>
    </location>
</feature>
<comment type="caution">
    <text evidence="8">The sequence shown here is derived from an EMBL/GenBank/DDBJ whole genome shotgun (WGS) entry which is preliminary data.</text>
</comment>
<reference evidence="9" key="1">
    <citation type="journal article" date="2019" name="Int. J. Syst. Evol. Microbiol.">
        <title>The Global Catalogue of Microorganisms (GCM) 10K type strain sequencing project: providing services to taxonomists for standard genome sequencing and annotation.</title>
        <authorList>
            <consortium name="The Broad Institute Genomics Platform"/>
            <consortium name="The Broad Institute Genome Sequencing Center for Infectious Disease"/>
            <person name="Wu L."/>
            <person name="Ma J."/>
        </authorList>
    </citation>
    <scope>NUCLEOTIDE SEQUENCE [LARGE SCALE GENOMIC DNA]</scope>
    <source>
        <strain evidence="9">KCTC 42107</strain>
    </source>
</reference>
<dbReference type="PANTHER" id="PTHR31018:SF3">
    <property type="entry name" value="RECEPTOR PROTEIN-TYROSINE KINASE"/>
    <property type="match status" value="1"/>
</dbReference>
<dbReference type="InterPro" id="IPR000494">
    <property type="entry name" value="Rcpt_L-dom"/>
</dbReference>
<evidence type="ECO:0000259" key="7">
    <source>
        <dbReference type="Pfam" id="PF01030"/>
    </source>
</evidence>